<evidence type="ECO:0000256" key="4">
    <source>
        <dbReference type="ARBA" id="ARBA00023125"/>
    </source>
</evidence>
<dbReference type="InterPro" id="IPR036390">
    <property type="entry name" value="WH_DNA-bd_sf"/>
</dbReference>
<keyword evidence="7" id="KW-0808">Transferase</keyword>
<reference evidence="7 8" key="1">
    <citation type="submission" date="2017-10" db="EMBL/GenBank/DDBJ databases">
        <title>Effective Description of Clostridium neonatale sp. nov. linked to necrotizing enterocolitis in neonates and a clarification of species assignable to the genus Clostridium (Prazmowski 1880) emend. Lawson and Rainey 2016.</title>
        <authorList>
            <person name="Bernard K."/>
            <person name="Burdz T."/>
            <person name="Wiebe D."/>
            <person name="Balcewich B."/>
            <person name="Alfa M."/>
            <person name="Bernier A.-M."/>
        </authorList>
    </citation>
    <scope>NUCLEOTIDE SEQUENCE [LARGE SCALE GENOMIC DNA]</scope>
    <source>
        <strain evidence="7 8">LCDC99A005</strain>
    </source>
</reference>
<evidence type="ECO:0000313" key="7">
    <source>
        <dbReference type="EMBL" id="PEG30120.1"/>
    </source>
</evidence>
<dbReference type="InterPro" id="IPR000524">
    <property type="entry name" value="Tscrpt_reg_HTH_GntR"/>
</dbReference>
<dbReference type="GO" id="GO:0030170">
    <property type="term" value="F:pyridoxal phosphate binding"/>
    <property type="evidence" value="ECO:0007669"/>
    <property type="project" value="InterPro"/>
</dbReference>
<dbReference type="GO" id="GO:0008483">
    <property type="term" value="F:transaminase activity"/>
    <property type="evidence" value="ECO:0007669"/>
    <property type="project" value="UniProtKB-KW"/>
</dbReference>
<evidence type="ECO:0000256" key="1">
    <source>
        <dbReference type="ARBA" id="ARBA00005384"/>
    </source>
</evidence>
<evidence type="ECO:0000256" key="5">
    <source>
        <dbReference type="ARBA" id="ARBA00023163"/>
    </source>
</evidence>
<keyword evidence="7" id="KW-0032">Aminotransferase</keyword>
<dbReference type="STRING" id="137838.GCA_001458595_01420"/>
<dbReference type="SUPFAM" id="SSF46785">
    <property type="entry name" value="Winged helix' DNA-binding domain"/>
    <property type="match status" value="1"/>
</dbReference>
<dbReference type="InterPro" id="IPR015424">
    <property type="entry name" value="PyrdxlP-dep_Trfase"/>
</dbReference>
<sequence>MPVNSFDNYPMSWKPNTKDLTPPLYKSLAQLLENDIQNGTLNPGDKLPPQRELADFLDLNLSTITRAFKICELKGLISGTTGKGTYISSDVQTSPLLLSTLNEDYIDMGAAFPLYEQNKYIIDLIKKLIKKTNIENFLQYSPPIGLLSHRKTACKYLRKFNINATPENIMITSGSQNALSIILMSLFASGDKIGTDPLTYPAFKSLANMLGIRLFPLPINNTSVTYENLDTICKNENIKGLYLIPEMHNPTTYSTMSKNQKEKLSKIIKNNNLLLIEDGIYAYLSDSNNIPLSAMAPNHSLYISSLSKCLCAGLRVSFMVVPNKYKSKVEQGIYNVNVTTSSFNVEIACQAIETHLSDKIISERKNLTLERNTIVNRILKNRTVYGNDYSLFRWLVLPKHICGSKFEIRALEKGVQVFCADRFVVGNSKFEPAARLSVCSPKNNEELERALIIIDNIINEM</sequence>
<dbReference type="Gene3D" id="3.90.1150.10">
    <property type="entry name" value="Aspartate Aminotransferase, domain 1"/>
    <property type="match status" value="1"/>
</dbReference>
<dbReference type="CDD" id="cd07377">
    <property type="entry name" value="WHTH_GntR"/>
    <property type="match status" value="1"/>
</dbReference>
<dbReference type="PANTHER" id="PTHR46577:SF1">
    <property type="entry name" value="HTH-TYPE TRANSCRIPTIONAL REGULATORY PROTEIN GABR"/>
    <property type="match status" value="1"/>
</dbReference>
<evidence type="ECO:0000259" key="6">
    <source>
        <dbReference type="PROSITE" id="PS50949"/>
    </source>
</evidence>
<dbReference type="SUPFAM" id="SSF53383">
    <property type="entry name" value="PLP-dependent transferases"/>
    <property type="match status" value="1"/>
</dbReference>
<dbReference type="Gene3D" id="3.40.640.10">
    <property type="entry name" value="Type I PLP-dependent aspartate aminotransferase-like (Major domain)"/>
    <property type="match status" value="1"/>
</dbReference>
<gene>
    <name evidence="7" type="ORF">CQ394_15910</name>
</gene>
<evidence type="ECO:0000256" key="2">
    <source>
        <dbReference type="ARBA" id="ARBA00022898"/>
    </source>
</evidence>
<dbReference type="InterPro" id="IPR051446">
    <property type="entry name" value="HTH_trans_reg/aminotransferase"/>
</dbReference>
<keyword evidence="5" id="KW-0804">Transcription</keyword>
<keyword evidence="3" id="KW-0805">Transcription regulation</keyword>
<organism evidence="7 8">
    <name type="scientific">Clostridium neonatale</name>
    <dbReference type="NCBI Taxonomy" id="137838"/>
    <lineage>
        <taxon>Bacteria</taxon>
        <taxon>Bacillati</taxon>
        <taxon>Bacillota</taxon>
        <taxon>Clostridia</taxon>
        <taxon>Eubacteriales</taxon>
        <taxon>Clostridiaceae</taxon>
        <taxon>Clostridium</taxon>
    </lineage>
</organism>
<dbReference type="PANTHER" id="PTHR46577">
    <property type="entry name" value="HTH-TYPE TRANSCRIPTIONAL REGULATORY PROTEIN GABR"/>
    <property type="match status" value="1"/>
</dbReference>
<dbReference type="PROSITE" id="PS50949">
    <property type="entry name" value="HTH_GNTR"/>
    <property type="match status" value="1"/>
</dbReference>
<dbReference type="Pfam" id="PF00155">
    <property type="entry name" value="Aminotran_1_2"/>
    <property type="match status" value="1"/>
</dbReference>
<comment type="caution">
    <text evidence="7">The sequence shown here is derived from an EMBL/GenBank/DDBJ whole genome shotgun (WGS) entry which is preliminary data.</text>
</comment>
<dbReference type="AlphaFoldDB" id="A0A2A7MEY4"/>
<dbReference type="InterPro" id="IPR015421">
    <property type="entry name" value="PyrdxlP-dep_Trfase_major"/>
</dbReference>
<dbReference type="RefSeq" id="WP_058294285.1">
    <property type="nucleotide sequence ID" value="NZ_LN890327.1"/>
</dbReference>
<dbReference type="InterPro" id="IPR036388">
    <property type="entry name" value="WH-like_DNA-bd_sf"/>
</dbReference>
<dbReference type="SMART" id="SM00345">
    <property type="entry name" value="HTH_GNTR"/>
    <property type="match status" value="1"/>
</dbReference>
<proteinExistence type="inferred from homology"/>
<name>A0A2A7MEY4_9CLOT</name>
<keyword evidence="2" id="KW-0663">Pyridoxal phosphate</keyword>
<dbReference type="Pfam" id="PF00392">
    <property type="entry name" value="GntR"/>
    <property type="match status" value="1"/>
</dbReference>
<feature type="domain" description="HTH gntR-type" evidence="6">
    <location>
        <begin position="22"/>
        <end position="90"/>
    </location>
</feature>
<dbReference type="CDD" id="cd00609">
    <property type="entry name" value="AAT_like"/>
    <property type="match status" value="1"/>
</dbReference>
<protein>
    <submittedName>
        <fullName evidence="7">PLP-dependent aminotransferase family protein</fullName>
    </submittedName>
</protein>
<dbReference type="OrthoDB" id="9799482at2"/>
<accession>A0A2A7MEY4</accession>
<dbReference type="Proteomes" id="UP000220840">
    <property type="component" value="Unassembled WGS sequence"/>
</dbReference>
<dbReference type="Gene3D" id="1.10.10.10">
    <property type="entry name" value="Winged helix-like DNA-binding domain superfamily/Winged helix DNA-binding domain"/>
    <property type="match status" value="1"/>
</dbReference>
<keyword evidence="4" id="KW-0238">DNA-binding</keyword>
<evidence type="ECO:0000313" key="8">
    <source>
        <dbReference type="Proteomes" id="UP000220840"/>
    </source>
</evidence>
<keyword evidence="8" id="KW-1185">Reference proteome</keyword>
<dbReference type="GO" id="GO:0003677">
    <property type="term" value="F:DNA binding"/>
    <property type="evidence" value="ECO:0007669"/>
    <property type="project" value="UniProtKB-KW"/>
</dbReference>
<dbReference type="EMBL" id="PDCJ01000002">
    <property type="protein sequence ID" value="PEG30120.1"/>
    <property type="molecule type" value="Genomic_DNA"/>
</dbReference>
<evidence type="ECO:0000256" key="3">
    <source>
        <dbReference type="ARBA" id="ARBA00023015"/>
    </source>
</evidence>
<dbReference type="InterPro" id="IPR004839">
    <property type="entry name" value="Aminotransferase_I/II_large"/>
</dbReference>
<dbReference type="InterPro" id="IPR015422">
    <property type="entry name" value="PyrdxlP-dep_Trfase_small"/>
</dbReference>
<dbReference type="GO" id="GO:0003700">
    <property type="term" value="F:DNA-binding transcription factor activity"/>
    <property type="evidence" value="ECO:0007669"/>
    <property type="project" value="InterPro"/>
</dbReference>
<comment type="similarity">
    <text evidence="1">In the C-terminal section; belongs to the class-I pyridoxal-phosphate-dependent aminotransferase family.</text>
</comment>